<gene>
    <name evidence="8" type="ORF">GGX14DRAFT_546978</name>
</gene>
<proteinExistence type="inferred from homology"/>
<dbReference type="GO" id="GO:0004725">
    <property type="term" value="F:protein tyrosine phosphatase activity"/>
    <property type="evidence" value="ECO:0007669"/>
    <property type="project" value="TreeGrafter"/>
</dbReference>
<evidence type="ECO:0000256" key="2">
    <source>
        <dbReference type="ARBA" id="ARBA00022801"/>
    </source>
</evidence>
<feature type="region of interest" description="Disordered" evidence="6">
    <location>
        <begin position="218"/>
        <end position="244"/>
    </location>
</feature>
<keyword evidence="3" id="KW-0904">Protein phosphatase</keyword>
<dbReference type="InterPro" id="IPR029021">
    <property type="entry name" value="Prot-tyrosine_phosphatase-like"/>
</dbReference>
<sequence>MAPKSGSRVGMPRHFRAPRRWHRLDAVRHARERDRIWQAAQQFDSTERAESHTILKRYKNSHAAPGVADSEPLCAEWTPWQRPVAVRWRTASPRGVGLALPETPPEAVVSYHNPTRRNCPAFSTAPGAHFQVRQARVRVRPLAARVFLFAWDREQDTTPLPPATDYMSVDVAAPSRTPPRRARTHPYALARPARSQRALSLSLGVDLGFTSERAPACALSAPAGPAPSDASPPSASLSDPAQHADADAGAARLAPYLAPGPSFSLLTPHLALGDLAFAEDAAALRRANITHVVSVVGERVHVPAHIPPARRLHVPLPDAPFAELVGALAPVVAWVRAALAAGGVLPRADAHPDDAPMATDAEGHAAAPPPVRILVHCVHGISRSAAVGAALLVALPLVPAPLADARERTTTLSAAAALAYVAARRPAADVNWGFRAQLAEWERLCGG</sequence>
<evidence type="ECO:0000256" key="3">
    <source>
        <dbReference type="ARBA" id="ARBA00022912"/>
    </source>
</evidence>
<dbReference type="PROSITE" id="PS00383">
    <property type="entry name" value="TYR_PHOSPHATASE_1"/>
    <property type="match status" value="1"/>
</dbReference>
<dbReference type="AlphaFoldDB" id="A0AAD6UN23"/>
<dbReference type="Gene3D" id="3.90.190.10">
    <property type="entry name" value="Protein tyrosine phosphatase superfamily"/>
    <property type="match status" value="1"/>
</dbReference>
<dbReference type="EMBL" id="JARJCW010000159">
    <property type="protein sequence ID" value="KAJ7190028.1"/>
    <property type="molecule type" value="Genomic_DNA"/>
</dbReference>
<keyword evidence="2" id="KW-0378">Hydrolase</keyword>
<evidence type="ECO:0000259" key="7">
    <source>
        <dbReference type="PROSITE" id="PS50056"/>
    </source>
</evidence>
<comment type="caution">
    <text evidence="8">The sequence shown here is derived from an EMBL/GenBank/DDBJ whole genome shotgun (WGS) entry which is preliminary data.</text>
</comment>
<reference evidence="8" key="1">
    <citation type="submission" date="2023-03" db="EMBL/GenBank/DDBJ databases">
        <title>Massive genome expansion in bonnet fungi (Mycena s.s.) driven by repeated elements and novel gene families across ecological guilds.</title>
        <authorList>
            <consortium name="Lawrence Berkeley National Laboratory"/>
            <person name="Harder C.B."/>
            <person name="Miyauchi S."/>
            <person name="Viragh M."/>
            <person name="Kuo A."/>
            <person name="Thoen E."/>
            <person name="Andreopoulos B."/>
            <person name="Lu D."/>
            <person name="Skrede I."/>
            <person name="Drula E."/>
            <person name="Henrissat B."/>
            <person name="Morin E."/>
            <person name="Kohler A."/>
            <person name="Barry K."/>
            <person name="LaButti K."/>
            <person name="Morin E."/>
            <person name="Salamov A."/>
            <person name="Lipzen A."/>
            <person name="Mereny Z."/>
            <person name="Hegedus B."/>
            <person name="Baldrian P."/>
            <person name="Stursova M."/>
            <person name="Weitz H."/>
            <person name="Taylor A."/>
            <person name="Grigoriev I.V."/>
            <person name="Nagy L.G."/>
            <person name="Martin F."/>
            <person name="Kauserud H."/>
        </authorList>
    </citation>
    <scope>NUCLEOTIDE SEQUENCE</scope>
    <source>
        <strain evidence="8">9144</strain>
    </source>
</reference>
<accession>A0AAD6UN23</accession>
<comment type="similarity">
    <text evidence="1">Belongs to the protein-tyrosine phosphatase family. Non-receptor class dual specificity subfamily.</text>
</comment>
<dbReference type="CDD" id="cd14498">
    <property type="entry name" value="DSP"/>
    <property type="match status" value="1"/>
</dbReference>
<dbReference type="PROSITE" id="PS50056">
    <property type="entry name" value="TYR_PHOSPHATASE_2"/>
    <property type="match status" value="1"/>
</dbReference>
<comment type="catalytic activity">
    <reaction evidence="5">
        <text>O-phospho-L-threonyl-[protein] + H2O = L-threonyl-[protein] + phosphate</text>
        <dbReference type="Rhea" id="RHEA:47004"/>
        <dbReference type="Rhea" id="RHEA-COMP:11060"/>
        <dbReference type="Rhea" id="RHEA-COMP:11605"/>
        <dbReference type="ChEBI" id="CHEBI:15377"/>
        <dbReference type="ChEBI" id="CHEBI:30013"/>
        <dbReference type="ChEBI" id="CHEBI:43474"/>
        <dbReference type="ChEBI" id="CHEBI:61977"/>
        <dbReference type="EC" id="3.1.3.16"/>
    </reaction>
</comment>
<dbReference type="PANTHER" id="PTHR45948">
    <property type="entry name" value="DUAL SPECIFICITY PROTEIN PHOSPHATASE DDB_G0269404-RELATED"/>
    <property type="match status" value="1"/>
</dbReference>
<evidence type="ECO:0000256" key="6">
    <source>
        <dbReference type="SAM" id="MobiDB-lite"/>
    </source>
</evidence>
<feature type="domain" description="Tyrosine specific protein phosphatases" evidence="7">
    <location>
        <begin position="369"/>
        <end position="426"/>
    </location>
</feature>
<comment type="catalytic activity">
    <reaction evidence="4">
        <text>O-phospho-L-seryl-[protein] + H2O = L-seryl-[protein] + phosphate</text>
        <dbReference type="Rhea" id="RHEA:20629"/>
        <dbReference type="Rhea" id="RHEA-COMP:9863"/>
        <dbReference type="Rhea" id="RHEA-COMP:11604"/>
        <dbReference type="ChEBI" id="CHEBI:15377"/>
        <dbReference type="ChEBI" id="CHEBI:29999"/>
        <dbReference type="ChEBI" id="CHEBI:43474"/>
        <dbReference type="ChEBI" id="CHEBI:83421"/>
        <dbReference type="EC" id="3.1.3.16"/>
    </reaction>
</comment>
<evidence type="ECO:0000256" key="5">
    <source>
        <dbReference type="ARBA" id="ARBA00048336"/>
    </source>
</evidence>
<name>A0AAD6UN23_9AGAR</name>
<evidence type="ECO:0000313" key="9">
    <source>
        <dbReference type="Proteomes" id="UP001219525"/>
    </source>
</evidence>
<dbReference type="SUPFAM" id="SSF52799">
    <property type="entry name" value="(Phosphotyrosine protein) phosphatases II"/>
    <property type="match status" value="1"/>
</dbReference>
<protein>
    <submittedName>
        <fullName evidence="8">Protein-tyrosine phosphatase-like protein</fullName>
    </submittedName>
</protein>
<dbReference type="InterPro" id="IPR000387">
    <property type="entry name" value="Tyr_Pase_dom"/>
</dbReference>
<evidence type="ECO:0000256" key="4">
    <source>
        <dbReference type="ARBA" id="ARBA00047761"/>
    </source>
</evidence>
<dbReference type="GO" id="GO:0007165">
    <property type="term" value="P:signal transduction"/>
    <property type="evidence" value="ECO:0007669"/>
    <property type="project" value="TreeGrafter"/>
</dbReference>
<organism evidence="8 9">
    <name type="scientific">Mycena pura</name>
    <dbReference type="NCBI Taxonomy" id="153505"/>
    <lineage>
        <taxon>Eukaryota</taxon>
        <taxon>Fungi</taxon>
        <taxon>Dikarya</taxon>
        <taxon>Basidiomycota</taxon>
        <taxon>Agaricomycotina</taxon>
        <taxon>Agaricomycetes</taxon>
        <taxon>Agaricomycetidae</taxon>
        <taxon>Agaricales</taxon>
        <taxon>Marasmiineae</taxon>
        <taxon>Mycenaceae</taxon>
        <taxon>Mycena</taxon>
    </lineage>
</organism>
<dbReference type="Proteomes" id="UP001219525">
    <property type="component" value="Unassembled WGS sequence"/>
</dbReference>
<dbReference type="GO" id="GO:0005829">
    <property type="term" value="C:cytosol"/>
    <property type="evidence" value="ECO:0007669"/>
    <property type="project" value="TreeGrafter"/>
</dbReference>
<dbReference type="PANTHER" id="PTHR45948:SF2">
    <property type="entry name" value="DUAL SPECIFICITY PROTEIN PHOSPHATASE"/>
    <property type="match status" value="1"/>
</dbReference>
<evidence type="ECO:0000313" key="8">
    <source>
        <dbReference type="EMBL" id="KAJ7190028.1"/>
    </source>
</evidence>
<evidence type="ECO:0000256" key="1">
    <source>
        <dbReference type="ARBA" id="ARBA00008601"/>
    </source>
</evidence>
<dbReference type="InterPro" id="IPR020422">
    <property type="entry name" value="TYR_PHOSPHATASE_DUAL_dom"/>
</dbReference>
<keyword evidence="9" id="KW-1185">Reference proteome</keyword>
<dbReference type="InterPro" id="IPR016130">
    <property type="entry name" value="Tyr_Pase_AS"/>
</dbReference>
<dbReference type="SMART" id="SM00195">
    <property type="entry name" value="DSPc"/>
    <property type="match status" value="1"/>
</dbReference>
<dbReference type="GO" id="GO:0004722">
    <property type="term" value="F:protein serine/threonine phosphatase activity"/>
    <property type="evidence" value="ECO:0007669"/>
    <property type="project" value="UniProtKB-EC"/>
</dbReference>